<dbReference type="Proteomes" id="UP000616151">
    <property type="component" value="Unassembled WGS sequence"/>
</dbReference>
<evidence type="ECO:0000313" key="2">
    <source>
        <dbReference type="Proteomes" id="UP000616151"/>
    </source>
</evidence>
<protein>
    <submittedName>
        <fullName evidence="1">EAL domain-containing protein</fullName>
    </submittedName>
</protein>
<reference evidence="1" key="1">
    <citation type="submission" date="2021-01" db="EMBL/GenBank/DDBJ databases">
        <authorList>
            <person name="Sun Q."/>
        </authorList>
    </citation>
    <scope>NUCLEOTIDE SEQUENCE</scope>
    <source>
        <strain evidence="1">YIM B02566</strain>
    </source>
</reference>
<name>A0ACC5QWP6_9HYPH</name>
<sequence length="677" mass="74817">MSESSPRPSAAEPHRQADERSFAERSQGPVESLARVISAEELERVRKAVLAVGEAAYHWVIESDEIFWSANAPEILHCPAPRLTTGRSFAALLDVDNFTTRYDAVMRTVYKDEGEGIPYQIEYLFRPDGKNGKTSYWLEDTGRWYAGADGRPAEAFGIVRRIDDRHSRDQHLNFLGNCDPLTGMMNRGRMAEALEEGIIAADREGVSRAFVIAGINNLAVVNDAYGFEVADEVIIAVGRRLKNVVRAGDPIARYSGSKFAIILNNCDERELGHAAERFLQVARDSVIETEHGPVWAMLSIGAIILPGHAADANTAMARAEEALTEAKRMPSDGFVVYKPSQKLISERSINARAAHEIVACLKEDRFKLAFQPIVEAASTNVVMHEALLRMADARGDMIAAAHLIPIAEKLGLVRLIDRTVAQLTVSTLLTYPSANLTFNVSGITATDPRWFSQLTEILKAHREVTPRLTVEITETVALGDLDETVRFTRTLRDLGCRVAIDDFGAGYTSFRNLKALNVDILKLDGSFCANLTENPDNQYFVRSLIDMAKQFEIKTVAEWVETPEDAEFLRQWGADYLQGNLFGRASLDIPWSAEDGTVAEAPAVDSPPAPAAEAEKIETKDAEPDEAREVPSPAPREAPKARTSEPPPYIENDDEPDMSRLRLAIDALNAQFRQGRN</sequence>
<dbReference type="EMBL" id="JAENHL010000003">
    <property type="protein sequence ID" value="MBK1864807.1"/>
    <property type="molecule type" value="Genomic_DNA"/>
</dbReference>
<gene>
    <name evidence="1" type="ORF">JHL16_00450</name>
</gene>
<evidence type="ECO:0000313" key="1">
    <source>
        <dbReference type="EMBL" id="MBK1864807.1"/>
    </source>
</evidence>
<proteinExistence type="predicted"/>
<keyword evidence="2" id="KW-1185">Reference proteome</keyword>
<comment type="caution">
    <text evidence="1">The sequence shown here is derived from an EMBL/GenBank/DDBJ whole genome shotgun (WGS) entry which is preliminary data.</text>
</comment>
<accession>A0ACC5QWP6</accession>
<organism evidence="1 2">
    <name type="scientific">Taklimakanibacter albus</name>
    <dbReference type="NCBI Taxonomy" id="2800327"/>
    <lineage>
        <taxon>Bacteria</taxon>
        <taxon>Pseudomonadati</taxon>
        <taxon>Pseudomonadota</taxon>
        <taxon>Alphaproteobacteria</taxon>
        <taxon>Hyphomicrobiales</taxon>
        <taxon>Aestuariivirgaceae</taxon>
        <taxon>Taklimakanibacter</taxon>
    </lineage>
</organism>